<dbReference type="HAMAP" id="MF_01201">
    <property type="entry name" value="Ala_racemase"/>
    <property type="match status" value="1"/>
</dbReference>
<dbReference type="PRINTS" id="PR00992">
    <property type="entry name" value="ALARACEMASE"/>
</dbReference>
<dbReference type="FunFam" id="2.40.37.10:FF:000002">
    <property type="entry name" value="Alanine racemase"/>
    <property type="match status" value="1"/>
</dbReference>
<dbReference type="NCBIfam" id="TIGR00492">
    <property type="entry name" value="alr"/>
    <property type="match status" value="1"/>
</dbReference>
<protein>
    <recommendedName>
        <fullName evidence="8">Alanine racemase</fullName>
        <ecNumber evidence="8">5.1.1.1</ecNumber>
    </recommendedName>
</protein>
<proteinExistence type="inferred from homology"/>
<accession>A0A502FWK8</accession>
<dbReference type="PANTHER" id="PTHR30511:SF4">
    <property type="entry name" value="ALANINE RACEMASE, BIOSYNTHETIC"/>
    <property type="match status" value="1"/>
</dbReference>
<dbReference type="FunFam" id="3.20.20.10:FF:000002">
    <property type="entry name" value="Alanine racemase"/>
    <property type="match status" value="1"/>
</dbReference>
<evidence type="ECO:0000313" key="13">
    <source>
        <dbReference type="Proteomes" id="UP000317663"/>
    </source>
</evidence>
<dbReference type="OrthoDB" id="9813814at2"/>
<dbReference type="GO" id="GO:0008784">
    <property type="term" value="F:alanine racemase activity"/>
    <property type="evidence" value="ECO:0007669"/>
    <property type="project" value="UniProtKB-UniRule"/>
</dbReference>
<dbReference type="PANTHER" id="PTHR30511">
    <property type="entry name" value="ALANINE RACEMASE"/>
    <property type="match status" value="1"/>
</dbReference>
<dbReference type="SUPFAM" id="SSF51419">
    <property type="entry name" value="PLP-binding barrel"/>
    <property type="match status" value="1"/>
</dbReference>
<dbReference type="Proteomes" id="UP000317663">
    <property type="component" value="Unassembled WGS sequence"/>
</dbReference>
<dbReference type="EMBL" id="RCZD01000022">
    <property type="protein sequence ID" value="TPG53446.1"/>
    <property type="molecule type" value="Genomic_DNA"/>
</dbReference>
<dbReference type="InterPro" id="IPR000821">
    <property type="entry name" value="Ala_racemase"/>
</dbReference>
<evidence type="ECO:0000256" key="8">
    <source>
        <dbReference type="HAMAP-Rule" id="MF_01201"/>
    </source>
</evidence>
<feature type="domain" description="Alanine racemase C-terminal" evidence="11">
    <location>
        <begin position="233"/>
        <end position="357"/>
    </location>
</feature>
<feature type="binding site" evidence="8 10">
    <location>
        <position position="302"/>
    </location>
    <ligand>
        <name>substrate</name>
    </ligand>
</feature>
<dbReference type="InterPro" id="IPR001608">
    <property type="entry name" value="Ala_racemase_N"/>
</dbReference>
<dbReference type="InterPro" id="IPR009006">
    <property type="entry name" value="Ala_racemase/Decarboxylase_C"/>
</dbReference>
<evidence type="ECO:0000256" key="5">
    <source>
        <dbReference type="ARBA" id="ARBA00022898"/>
    </source>
</evidence>
<dbReference type="PROSITE" id="PS00395">
    <property type="entry name" value="ALANINE_RACEMASE"/>
    <property type="match status" value="1"/>
</dbReference>
<feature type="modified residue" description="N6-(pyridoxal phosphate)lysine" evidence="8 9">
    <location>
        <position position="34"/>
    </location>
</feature>
<sequence length="359" mass="38364">MKAATAVIDCRALRHNLQRVRHLAPQSRVVAVVKANAYGHGLLDAAHSLQDADCYGVARLSEALALRAGGVVKPIILLEGFFSPEDLPQVVAHGLDTAVHSVEQLIALEQATLCKPLNVWMKLDTGMHRLGVHPAEAEAFYQRLCACPNVQQPVNIMSHFARADEPDCEATPNQLRAFLQFSQGKPGLKSIAASGGVLLWPDAHLDLVRPGIVLYGVSPLDVEDAAHFGLKPAMTLTSSLIAVRSHAAGEPVGYGGTWRSERETRLGVIAMGYGDGYPRSAPSGTPVLINGRIVPIVGRVSMDMISVDLGPGAHDVVGDEVIFWGEGLPVEQVSAATGISQYELITQLTSRVARVYVGE</sequence>
<dbReference type="GO" id="GO:0005829">
    <property type="term" value="C:cytosol"/>
    <property type="evidence" value="ECO:0007669"/>
    <property type="project" value="TreeGrafter"/>
</dbReference>
<dbReference type="SUPFAM" id="SSF50621">
    <property type="entry name" value="Alanine racemase C-terminal domain-like"/>
    <property type="match status" value="1"/>
</dbReference>
<dbReference type="EC" id="5.1.1.1" evidence="8"/>
<dbReference type="InterPro" id="IPR020622">
    <property type="entry name" value="Ala_racemase_pyridoxalP-BS"/>
</dbReference>
<dbReference type="UniPathway" id="UPA00042">
    <property type="reaction ID" value="UER00497"/>
</dbReference>
<gene>
    <name evidence="12" type="primary">alr</name>
    <name evidence="12" type="ORF">EAH77_24330</name>
</gene>
<dbReference type="AlphaFoldDB" id="A0A502FWK8"/>
<feature type="binding site" evidence="8 10">
    <location>
        <position position="129"/>
    </location>
    <ligand>
        <name>substrate</name>
    </ligand>
</feature>
<dbReference type="SMART" id="SM01005">
    <property type="entry name" value="Ala_racemase_C"/>
    <property type="match status" value="1"/>
</dbReference>
<comment type="catalytic activity">
    <reaction evidence="1 8">
        <text>L-alanine = D-alanine</text>
        <dbReference type="Rhea" id="RHEA:20249"/>
        <dbReference type="ChEBI" id="CHEBI:57416"/>
        <dbReference type="ChEBI" id="CHEBI:57972"/>
        <dbReference type="EC" id="5.1.1.1"/>
    </reaction>
</comment>
<comment type="cofactor">
    <cofactor evidence="2 8 9">
        <name>pyridoxal 5'-phosphate</name>
        <dbReference type="ChEBI" id="CHEBI:597326"/>
    </cofactor>
</comment>
<dbReference type="GO" id="GO:0030632">
    <property type="term" value="P:D-alanine biosynthetic process"/>
    <property type="evidence" value="ECO:0007669"/>
    <property type="project" value="UniProtKB-UniRule"/>
</dbReference>
<evidence type="ECO:0000256" key="6">
    <source>
        <dbReference type="ARBA" id="ARBA00023235"/>
    </source>
</evidence>
<evidence type="ECO:0000313" key="12">
    <source>
        <dbReference type="EMBL" id="TPG53446.1"/>
    </source>
</evidence>
<feature type="active site" description="Proton acceptor; specific for L-alanine" evidence="8">
    <location>
        <position position="254"/>
    </location>
</feature>
<feature type="active site" description="Proton acceptor; specific for D-alanine" evidence="8">
    <location>
        <position position="34"/>
    </location>
</feature>
<evidence type="ECO:0000256" key="7">
    <source>
        <dbReference type="ARBA" id="ARBA00037912"/>
    </source>
</evidence>
<keyword evidence="13" id="KW-1185">Reference proteome</keyword>
<evidence type="ECO:0000256" key="3">
    <source>
        <dbReference type="ARBA" id="ARBA00004752"/>
    </source>
</evidence>
<dbReference type="Pfam" id="PF01168">
    <property type="entry name" value="Ala_racemase_N"/>
    <property type="match status" value="1"/>
</dbReference>
<comment type="pathway">
    <text evidence="3">Cell wall biogenesis; peptidoglycan biosynthesis.</text>
</comment>
<evidence type="ECO:0000259" key="11">
    <source>
        <dbReference type="SMART" id="SM01005"/>
    </source>
</evidence>
<dbReference type="CDD" id="cd06827">
    <property type="entry name" value="PLPDE_III_AR_proteobact"/>
    <property type="match status" value="1"/>
</dbReference>
<keyword evidence="5 8" id="KW-0663">Pyridoxal phosphate</keyword>
<evidence type="ECO:0000256" key="1">
    <source>
        <dbReference type="ARBA" id="ARBA00000316"/>
    </source>
</evidence>
<dbReference type="Gene3D" id="2.40.37.10">
    <property type="entry name" value="Lyase, Ornithine Decarboxylase, Chain A, domain 1"/>
    <property type="match status" value="1"/>
</dbReference>
<evidence type="ECO:0000256" key="4">
    <source>
        <dbReference type="ARBA" id="ARBA00007880"/>
    </source>
</evidence>
<dbReference type="InterPro" id="IPR011079">
    <property type="entry name" value="Ala_racemase_C"/>
</dbReference>
<dbReference type="Gene3D" id="3.20.20.10">
    <property type="entry name" value="Alanine racemase"/>
    <property type="match status" value="1"/>
</dbReference>
<evidence type="ECO:0000256" key="2">
    <source>
        <dbReference type="ARBA" id="ARBA00001933"/>
    </source>
</evidence>
<comment type="pathway">
    <text evidence="7 8">Amino-acid biosynthesis; D-alanine biosynthesis; D-alanine from L-alanine: step 1/1.</text>
</comment>
<dbReference type="RefSeq" id="WP_140475888.1">
    <property type="nucleotide sequence ID" value="NZ_RCZD01000022.1"/>
</dbReference>
<name>A0A502FWK8_9GAMM</name>
<keyword evidence="6 8" id="KW-0413">Isomerase</keyword>
<reference evidence="12 13" key="1">
    <citation type="journal article" date="2019" name="Environ. Microbiol.">
        <title>Species interactions and distinct microbial communities in high Arctic permafrost affected cryosols are associated with the CH4 and CO2 gas fluxes.</title>
        <authorList>
            <person name="Altshuler I."/>
            <person name="Hamel J."/>
            <person name="Turney S."/>
            <person name="Magnuson E."/>
            <person name="Levesque R."/>
            <person name="Greer C."/>
            <person name="Whyte L.G."/>
        </authorList>
    </citation>
    <scope>NUCLEOTIDE SEQUENCE [LARGE SCALE GENOMIC DNA]</scope>
    <source>
        <strain evidence="12 13">E4</strain>
    </source>
</reference>
<dbReference type="GO" id="GO:0042803">
    <property type="term" value="F:protein homodimerization activity"/>
    <property type="evidence" value="ECO:0007669"/>
    <property type="project" value="UniProtKB-ARBA"/>
</dbReference>
<organism evidence="12 13">
    <name type="scientific">Ewingella americana</name>
    <dbReference type="NCBI Taxonomy" id="41202"/>
    <lineage>
        <taxon>Bacteria</taxon>
        <taxon>Pseudomonadati</taxon>
        <taxon>Pseudomonadota</taxon>
        <taxon>Gammaproteobacteria</taxon>
        <taxon>Enterobacterales</taxon>
        <taxon>Yersiniaceae</taxon>
        <taxon>Ewingella</taxon>
    </lineage>
</organism>
<dbReference type="InterPro" id="IPR029066">
    <property type="entry name" value="PLP-binding_barrel"/>
</dbReference>
<comment type="similarity">
    <text evidence="4 8">Belongs to the alanine racemase family.</text>
</comment>
<comment type="caution">
    <text evidence="12">The sequence shown here is derived from an EMBL/GenBank/DDBJ whole genome shotgun (WGS) entry which is preliminary data.</text>
</comment>
<dbReference type="Pfam" id="PF00842">
    <property type="entry name" value="Ala_racemase_C"/>
    <property type="match status" value="1"/>
</dbReference>
<evidence type="ECO:0000256" key="10">
    <source>
        <dbReference type="PIRSR" id="PIRSR600821-52"/>
    </source>
</evidence>
<evidence type="ECO:0000256" key="9">
    <source>
        <dbReference type="PIRSR" id="PIRSR600821-50"/>
    </source>
</evidence>
<comment type="function">
    <text evidence="8">Catalyzes the interconversion of L-alanine and D-alanine. May also act on other amino acids.</text>
</comment>
<dbReference type="GO" id="GO:0030170">
    <property type="term" value="F:pyridoxal phosphate binding"/>
    <property type="evidence" value="ECO:0007669"/>
    <property type="project" value="UniProtKB-UniRule"/>
</dbReference>